<dbReference type="InterPro" id="IPR036597">
    <property type="entry name" value="Fido-like_dom_sf"/>
</dbReference>
<evidence type="ECO:0000313" key="5">
    <source>
        <dbReference type="EMBL" id="GAC12574.1"/>
    </source>
</evidence>
<feature type="binding site" evidence="2">
    <location>
        <begin position="208"/>
        <end position="215"/>
    </location>
    <ligand>
        <name>ATP</name>
        <dbReference type="ChEBI" id="CHEBI:30616"/>
    </ligand>
</feature>
<dbReference type="Pfam" id="PF13776">
    <property type="entry name" value="DUF4172"/>
    <property type="match status" value="1"/>
</dbReference>
<dbReference type="GO" id="GO:0005524">
    <property type="term" value="F:ATP binding"/>
    <property type="evidence" value="ECO:0007669"/>
    <property type="project" value="UniProtKB-KW"/>
</dbReference>
<dbReference type="PANTHER" id="PTHR13504">
    <property type="entry name" value="FIDO DOMAIN-CONTAINING PROTEIN DDB_G0283145"/>
    <property type="match status" value="1"/>
</dbReference>
<evidence type="ECO:0000256" key="1">
    <source>
        <dbReference type="PIRSR" id="PIRSR640198-1"/>
    </source>
</evidence>
<dbReference type="PROSITE" id="PS51459">
    <property type="entry name" value="FIDO"/>
    <property type="match status" value="1"/>
</dbReference>
<evidence type="ECO:0000256" key="2">
    <source>
        <dbReference type="PIRSR" id="PIRSR640198-2"/>
    </source>
</evidence>
<dbReference type="Proteomes" id="UP000006320">
    <property type="component" value="Unassembled WGS sequence"/>
</dbReference>
<feature type="domain" description="Fido" evidence="4">
    <location>
        <begin position="111"/>
        <end position="269"/>
    </location>
</feature>
<dbReference type="PANTHER" id="PTHR13504:SF33">
    <property type="entry name" value="FIC FAMILY PROTEIN"/>
    <property type="match status" value="1"/>
</dbReference>
<organism evidence="5 6">
    <name type="scientific">Paraglaciecola chathamensis S18K6</name>
    <dbReference type="NCBI Taxonomy" id="1127672"/>
    <lineage>
        <taxon>Bacteria</taxon>
        <taxon>Pseudomonadati</taxon>
        <taxon>Pseudomonadota</taxon>
        <taxon>Gammaproteobacteria</taxon>
        <taxon>Alteromonadales</taxon>
        <taxon>Alteromonadaceae</taxon>
        <taxon>Paraglaciecola</taxon>
    </lineage>
</organism>
<dbReference type="Pfam" id="PF02661">
    <property type="entry name" value="Fic"/>
    <property type="match status" value="1"/>
</dbReference>
<keyword evidence="2" id="KW-0547">Nucleotide-binding</keyword>
<dbReference type="AlphaFoldDB" id="A0AAV3V738"/>
<evidence type="ECO:0000256" key="3">
    <source>
        <dbReference type="PIRSR" id="PIRSR640198-3"/>
    </source>
</evidence>
<dbReference type="InterPro" id="IPR025230">
    <property type="entry name" value="DUF4172"/>
</dbReference>
<dbReference type="RefSeq" id="WP_007992260.1">
    <property type="nucleotide sequence ID" value="NZ_BAEM01000063.1"/>
</dbReference>
<dbReference type="Gene3D" id="1.10.10.10">
    <property type="entry name" value="Winged helix-like DNA-binding domain superfamily/Winged helix DNA-binding domain"/>
    <property type="match status" value="1"/>
</dbReference>
<reference evidence="5 6" key="1">
    <citation type="journal article" date="2017" name="Antonie Van Leeuwenhoek">
        <title>Rhizobium rhizosphaerae sp. nov., a novel species isolated from rice rhizosphere.</title>
        <authorList>
            <person name="Zhao J.J."/>
            <person name="Zhang J."/>
            <person name="Zhang R.J."/>
            <person name="Zhang C.W."/>
            <person name="Yin H.Q."/>
            <person name="Zhang X.X."/>
        </authorList>
    </citation>
    <scope>NUCLEOTIDE SEQUENCE [LARGE SCALE GENOMIC DNA]</scope>
    <source>
        <strain evidence="5 6">S18K6</strain>
    </source>
</reference>
<sequence>MWIWQRENWPHFTWDKSIIEPLLRTARLNQGILLGKTSHYPQSDERIMLDTLVANIMHSSAIEGVKLNAHVIRSSLSSQIGFEQENVQTTVQADGLAEIMIDAVVNWNTPLALNRLLHWHKRLMNIAQPIDKSINLGRLRGKGIMQVVSKAGDKTIVHFEAPDQSIIDDELTQFLMWFNDSRMDPILDPFLRAAITHLWLITLHPFDDGNGRIARLLTDLVFAQGEHYSVQLFAMPVSIFGDRKGYCDALEKTQKGDTDITSWLMWFIQTLNSTLLDAMKVIDKELFKTKVLNNIDQTKLSTSQLDVLLLMLEGKFKHGINTTQYHALTKVSKPTASRHLAGLVKSGALIKTDANGRSTKYMLRLSKLDSCKTKL</sequence>
<dbReference type="InterPro" id="IPR003812">
    <property type="entry name" value="Fido"/>
</dbReference>
<dbReference type="SUPFAM" id="SSF140931">
    <property type="entry name" value="Fic-like"/>
    <property type="match status" value="1"/>
</dbReference>
<dbReference type="EMBL" id="BAEM01000063">
    <property type="protein sequence ID" value="GAC12574.1"/>
    <property type="molecule type" value="Genomic_DNA"/>
</dbReference>
<dbReference type="InterPro" id="IPR040198">
    <property type="entry name" value="Fido_containing"/>
</dbReference>
<dbReference type="InterPro" id="IPR036388">
    <property type="entry name" value="WH-like_DNA-bd_sf"/>
</dbReference>
<protein>
    <recommendedName>
        <fullName evidence="4">Fido domain-containing protein</fullName>
    </recommendedName>
</protein>
<evidence type="ECO:0000259" key="4">
    <source>
        <dbReference type="PROSITE" id="PS51459"/>
    </source>
</evidence>
<feature type="active site" evidence="1">
    <location>
        <position position="204"/>
    </location>
</feature>
<proteinExistence type="predicted"/>
<comment type="caution">
    <text evidence="5">The sequence shown here is derived from an EMBL/GenBank/DDBJ whole genome shotgun (WGS) entry which is preliminary data.</text>
</comment>
<dbReference type="Gene3D" id="1.10.3290.10">
    <property type="entry name" value="Fido-like domain"/>
    <property type="match status" value="1"/>
</dbReference>
<name>A0AAV3V738_9ALTE</name>
<keyword evidence="2" id="KW-0067">ATP-binding</keyword>
<gene>
    <name evidence="5" type="ORF">GCHA_4657</name>
</gene>
<evidence type="ECO:0000313" key="6">
    <source>
        <dbReference type="Proteomes" id="UP000006320"/>
    </source>
</evidence>
<accession>A0AAV3V738</accession>
<feature type="site" description="Important for autoinhibition of adenylyltransferase activity" evidence="3">
    <location>
        <position position="63"/>
    </location>
</feature>